<proteinExistence type="predicted"/>
<dbReference type="Proteomes" id="UP000078550">
    <property type="component" value="Unassembled WGS sequence"/>
</dbReference>
<dbReference type="AlphaFoldDB" id="A0A1A8YN62"/>
<evidence type="ECO:0000313" key="2">
    <source>
        <dbReference type="EMBL" id="SBT33426.1"/>
    </source>
</evidence>
<evidence type="ECO:0000313" key="4">
    <source>
        <dbReference type="Proteomes" id="UP000078555"/>
    </source>
</evidence>
<dbReference type="EMBL" id="FLRD01000050">
    <property type="protein sequence ID" value="SBT33023.1"/>
    <property type="molecule type" value="Genomic_DNA"/>
</dbReference>
<evidence type="ECO:0000313" key="3">
    <source>
        <dbReference type="Proteomes" id="UP000078550"/>
    </source>
</evidence>
<reference evidence="1" key="1">
    <citation type="submission" date="2016-05" db="EMBL/GenBank/DDBJ databases">
        <authorList>
            <person name="Lavstsen T."/>
            <person name="Jespersen J.S."/>
        </authorList>
    </citation>
    <scope>NUCLEOTIDE SEQUENCE [LARGE SCALE GENOMIC DNA]</scope>
</reference>
<dbReference type="EMBL" id="FLRE01000062">
    <property type="protein sequence ID" value="SBT33426.1"/>
    <property type="molecule type" value="Genomic_DNA"/>
</dbReference>
<name>A0A1A8YN62_PLAOA</name>
<sequence>MFAHPNLGGTHPHTSAGAERPSLAVPARAFFPSCIECLTTASSYFQLFCRCRSGDRVPKAPSDFTERNCEIESERRKRERSSCSTVDSLQSDKDISLEQKCTYRYGEIYYARENKIYTAKIHTRTSSEGGEEYPFTWFTPCMSPRTRTQTRWKCQSGLIPVSSYM</sequence>
<organism evidence="1 4">
    <name type="scientific">Plasmodium ovale wallikeri</name>
    <dbReference type="NCBI Taxonomy" id="864142"/>
    <lineage>
        <taxon>Eukaryota</taxon>
        <taxon>Sar</taxon>
        <taxon>Alveolata</taxon>
        <taxon>Apicomplexa</taxon>
        <taxon>Aconoidasida</taxon>
        <taxon>Haemosporida</taxon>
        <taxon>Plasmodiidae</taxon>
        <taxon>Plasmodium</taxon>
        <taxon>Plasmodium (Plasmodium)</taxon>
    </lineage>
</organism>
<reference evidence="3 4" key="2">
    <citation type="submission" date="2016-05" db="EMBL/GenBank/DDBJ databases">
        <authorList>
            <person name="Naeem Raeece"/>
        </authorList>
    </citation>
    <scope>NUCLEOTIDE SEQUENCE [LARGE SCALE GENOMIC DNA]</scope>
</reference>
<protein>
    <submittedName>
        <fullName evidence="1">Uncharacterized protein</fullName>
    </submittedName>
</protein>
<evidence type="ECO:0000313" key="1">
    <source>
        <dbReference type="EMBL" id="SBT33023.1"/>
    </source>
</evidence>
<dbReference type="Proteomes" id="UP000078555">
    <property type="component" value="Unassembled WGS sequence"/>
</dbReference>
<accession>A0A1A8YN62</accession>
<keyword evidence="4" id="KW-1185">Reference proteome</keyword>
<gene>
    <name evidence="1" type="ORF">POVWA1_015070</name>
    <name evidence="2" type="ORF">POVWA2_014720</name>
</gene>